<dbReference type="HOGENOM" id="CLU_1277441_0_0_1"/>
<dbReference type="EMBL" id="KL198028">
    <property type="protein sequence ID" value="KDQ16313.1"/>
    <property type="molecule type" value="Genomic_DNA"/>
</dbReference>
<protein>
    <submittedName>
        <fullName evidence="2">Uncharacterized protein</fullName>
    </submittedName>
</protein>
<dbReference type="OrthoDB" id="3242721at2759"/>
<keyword evidence="3" id="KW-1185">Reference proteome</keyword>
<accession>A0A067MKQ4</accession>
<name>A0A067MKQ4_BOTB1</name>
<evidence type="ECO:0000256" key="1">
    <source>
        <dbReference type="SAM" id="MobiDB-lite"/>
    </source>
</evidence>
<reference evidence="3" key="1">
    <citation type="journal article" date="2014" name="Proc. Natl. Acad. Sci. U.S.A.">
        <title>Extensive sampling of basidiomycete genomes demonstrates inadequacy of the white-rot/brown-rot paradigm for wood decay fungi.</title>
        <authorList>
            <person name="Riley R."/>
            <person name="Salamov A.A."/>
            <person name="Brown D.W."/>
            <person name="Nagy L.G."/>
            <person name="Floudas D."/>
            <person name="Held B.W."/>
            <person name="Levasseur A."/>
            <person name="Lombard V."/>
            <person name="Morin E."/>
            <person name="Otillar R."/>
            <person name="Lindquist E.A."/>
            <person name="Sun H."/>
            <person name="LaButti K.M."/>
            <person name="Schmutz J."/>
            <person name="Jabbour D."/>
            <person name="Luo H."/>
            <person name="Baker S.E."/>
            <person name="Pisabarro A.G."/>
            <person name="Walton J.D."/>
            <person name="Blanchette R.A."/>
            <person name="Henrissat B."/>
            <person name="Martin F."/>
            <person name="Cullen D."/>
            <person name="Hibbett D.S."/>
            <person name="Grigoriev I.V."/>
        </authorList>
    </citation>
    <scope>NUCLEOTIDE SEQUENCE [LARGE SCALE GENOMIC DNA]</scope>
    <source>
        <strain evidence="3">FD-172 SS1</strain>
    </source>
</reference>
<feature type="region of interest" description="Disordered" evidence="1">
    <location>
        <begin position="166"/>
        <end position="216"/>
    </location>
</feature>
<feature type="compositionally biased region" description="Basic and acidic residues" evidence="1">
    <location>
        <begin position="87"/>
        <end position="100"/>
    </location>
</feature>
<dbReference type="InParanoid" id="A0A067MKQ4"/>
<evidence type="ECO:0000313" key="3">
    <source>
        <dbReference type="Proteomes" id="UP000027195"/>
    </source>
</evidence>
<sequence>MLSHGAQTQVIAPRPLRISSSCFPKPCPRNHESAATLVDPVPQDAECNLPAETLEEFLAILRPSHPLPGASSRRTLRAVSASAAYERPHPYRVSPRERAARNRTGSVSEEEGSGKQALLSSEDEHGLWSPPLESPISRSLTRNPLPRHPSYDTLAKKLVFPPSDAIVIDDAPPLKSAHSAPSLSVTSPPPSPPLRDVEMSTAPNHVEKAFEAMQTS</sequence>
<dbReference type="Proteomes" id="UP000027195">
    <property type="component" value="Unassembled WGS sequence"/>
</dbReference>
<gene>
    <name evidence="2" type="ORF">BOTBODRAFT_173213</name>
</gene>
<organism evidence="2 3">
    <name type="scientific">Botryobasidium botryosum (strain FD-172 SS1)</name>
    <dbReference type="NCBI Taxonomy" id="930990"/>
    <lineage>
        <taxon>Eukaryota</taxon>
        <taxon>Fungi</taxon>
        <taxon>Dikarya</taxon>
        <taxon>Basidiomycota</taxon>
        <taxon>Agaricomycotina</taxon>
        <taxon>Agaricomycetes</taxon>
        <taxon>Cantharellales</taxon>
        <taxon>Botryobasidiaceae</taxon>
        <taxon>Botryobasidium</taxon>
    </lineage>
</organism>
<proteinExistence type="predicted"/>
<evidence type="ECO:0000313" key="2">
    <source>
        <dbReference type="EMBL" id="KDQ16313.1"/>
    </source>
</evidence>
<feature type="region of interest" description="Disordered" evidence="1">
    <location>
        <begin position="87"/>
        <end position="148"/>
    </location>
</feature>
<dbReference type="AlphaFoldDB" id="A0A067MKQ4"/>